<dbReference type="InterPro" id="IPR007404">
    <property type="entry name" value="YdjM-like"/>
</dbReference>
<reference evidence="2 3" key="1">
    <citation type="submission" date="2015-05" db="EMBL/GenBank/DDBJ databases">
        <title>Complete genome sequence of a sulfur-oxidizing gammaproteobacterium strain HA5.</title>
        <authorList>
            <person name="Miura A."/>
            <person name="Kojima H."/>
            <person name="Fukui M."/>
        </authorList>
    </citation>
    <scope>NUCLEOTIDE SEQUENCE [LARGE SCALE GENOMIC DNA]</scope>
    <source>
        <strain evidence="2 3">HA5</strain>
    </source>
</reference>
<feature type="transmembrane region" description="Helical" evidence="1">
    <location>
        <begin position="161"/>
        <end position="178"/>
    </location>
</feature>
<dbReference type="KEGG" id="slim:SCL_0086"/>
<accession>A0A1B4XCA7</accession>
<evidence type="ECO:0000313" key="2">
    <source>
        <dbReference type="EMBL" id="BAV32410.1"/>
    </source>
</evidence>
<dbReference type="EMBL" id="AP014879">
    <property type="protein sequence ID" value="BAV32410.1"/>
    <property type="molecule type" value="Genomic_DNA"/>
</dbReference>
<sequence length="357" mass="40230">MDTLTHALSGALLARATEPKDPRPDQLPRRARLWVGFWAAAFPDSDFITRFIDPLTYLTVHRGVTHSVVMLPLWALGLSLLFMLLVRGKYSWRAFVGVVALGIGIHIAGDVITAFGTMIFAPFSVWRAQLPTTFIIDPYFTAIIVAGLVASAVWKLTRKPAVIGLAVLAAYVGFQGVLHQRAVAAGENYALRHGLVAGTVEAIPQPFSPFHWMIVIPQKDEYHMAYVSLWRNEIPEFPPEGAHWLRQVHASYYPVRDALWKQVPRFGLGKDAKLAEELWYSEVLSSYRNFALFPALYGMDRVQGRLCVWFNDLRFALAGRNMPFRYGACRTGKDAAWRVYRLINDDSGQEIFEAIPH</sequence>
<keyword evidence="3" id="KW-1185">Reference proteome</keyword>
<proteinExistence type="predicted"/>
<protein>
    <submittedName>
        <fullName evidence="2">Hydrolase</fullName>
    </submittedName>
</protein>
<dbReference type="Proteomes" id="UP000243180">
    <property type="component" value="Chromosome"/>
</dbReference>
<dbReference type="Pfam" id="PF04307">
    <property type="entry name" value="YdjM"/>
    <property type="match status" value="1"/>
</dbReference>
<feature type="transmembrane region" description="Helical" evidence="1">
    <location>
        <begin position="98"/>
        <end position="123"/>
    </location>
</feature>
<dbReference type="RefSeq" id="WP_096359093.1">
    <property type="nucleotide sequence ID" value="NZ_AP014879.1"/>
</dbReference>
<evidence type="ECO:0000256" key="1">
    <source>
        <dbReference type="SAM" id="Phobius"/>
    </source>
</evidence>
<keyword evidence="1" id="KW-0812">Transmembrane</keyword>
<dbReference type="PANTHER" id="PTHR40031:SF1">
    <property type="entry name" value="MEMBRANE-BOUND METAL-DEPENDENT HYDROLASE"/>
    <property type="match status" value="1"/>
</dbReference>
<gene>
    <name evidence="2" type="ORF">SCL_0086</name>
</gene>
<keyword evidence="2" id="KW-0378">Hydrolase</keyword>
<evidence type="ECO:0000313" key="3">
    <source>
        <dbReference type="Proteomes" id="UP000243180"/>
    </source>
</evidence>
<feature type="transmembrane region" description="Helical" evidence="1">
    <location>
        <begin position="64"/>
        <end position="86"/>
    </location>
</feature>
<dbReference type="PANTHER" id="PTHR40031">
    <property type="entry name" value="HYPOTHETICAL MEMBRANE SPANNING PROTEIN"/>
    <property type="match status" value="1"/>
</dbReference>
<dbReference type="AlphaFoldDB" id="A0A1B4XCA7"/>
<keyword evidence="1" id="KW-0472">Membrane</keyword>
<name>A0A1B4XCA7_9GAMM</name>
<dbReference type="InterPro" id="IPR053170">
    <property type="entry name" value="Transcription_regulator"/>
</dbReference>
<organism evidence="2 3">
    <name type="scientific">Sulfuricaulis limicola</name>
    <dbReference type="NCBI Taxonomy" id="1620215"/>
    <lineage>
        <taxon>Bacteria</taxon>
        <taxon>Pseudomonadati</taxon>
        <taxon>Pseudomonadota</taxon>
        <taxon>Gammaproteobacteria</taxon>
        <taxon>Acidiferrobacterales</taxon>
        <taxon>Acidiferrobacteraceae</taxon>
        <taxon>Sulfuricaulis</taxon>
    </lineage>
</organism>
<dbReference type="GO" id="GO:0016787">
    <property type="term" value="F:hydrolase activity"/>
    <property type="evidence" value="ECO:0007669"/>
    <property type="project" value="UniProtKB-KW"/>
</dbReference>
<keyword evidence="1" id="KW-1133">Transmembrane helix</keyword>
<dbReference type="OrthoDB" id="9781927at2"/>
<feature type="transmembrane region" description="Helical" evidence="1">
    <location>
        <begin position="135"/>
        <end position="154"/>
    </location>
</feature>
<dbReference type="InParanoid" id="A0A1B4XCA7"/>